<accession>A0A1H6Q524</accession>
<dbReference type="InterPro" id="IPR001796">
    <property type="entry name" value="DHFR_dom"/>
</dbReference>
<dbReference type="Pfam" id="PF00186">
    <property type="entry name" value="DHFR_1"/>
    <property type="match status" value="1"/>
</dbReference>
<gene>
    <name evidence="10" type="ORF">B0I71DRAFT_136826</name>
    <name evidence="9" type="ORF">YALI1_C17947g</name>
</gene>
<dbReference type="eggNOG" id="KOG1324">
    <property type="taxonomic scope" value="Eukaryota"/>
</dbReference>
<keyword evidence="6" id="KW-0560">Oxidoreductase</keyword>
<keyword evidence="4" id="KW-0554">One-carbon metabolism</keyword>
<dbReference type="Proteomes" id="UP000182444">
    <property type="component" value="Chromosome 1C"/>
</dbReference>
<dbReference type="EMBL" id="KZ859135">
    <property type="protein sequence ID" value="RDW22914.1"/>
    <property type="molecule type" value="Genomic_DNA"/>
</dbReference>
<evidence type="ECO:0000256" key="5">
    <source>
        <dbReference type="ARBA" id="ARBA00022857"/>
    </source>
</evidence>
<evidence type="ECO:0000256" key="2">
    <source>
        <dbReference type="ARBA" id="ARBA00012856"/>
    </source>
</evidence>
<protein>
    <recommendedName>
        <fullName evidence="3">Dihydrofolate reductase</fullName>
        <ecNumber evidence="2">1.5.1.3</ecNumber>
    </recommendedName>
</protein>
<dbReference type="GO" id="GO:0046654">
    <property type="term" value="P:tetrahydrofolate biosynthetic process"/>
    <property type="evidence" value="ECO:0007669"/>
    <property type="project" value="UniProtKB-UniPathway"/>
</dbReference>
<dbReference type="PROSITE" id="PS51330">
    <property type="entry name" value="DHFR_2"/>
    <property type="match status" value="1"/>
</dbReference>
<evidence type="ECO:0000256" key="6">
    <source>
        <dbReference type="ARBA" id="ARBA00023002"/>
    </source>
</evidence>
<dbReference type="GO" id="GO:0003729">
    <property type="term" value="F:mRNA binding"/>
    <property type="evidence" value="ECO:0007669"/>
    <property type="project" value="EnsemblFungi"/>
</dbReference>
<dbReference type="Proteomes" id="UP000256601">
    <property type="component" value="Unassembled WGS sequence"/>
</dbReference>
<dbReference type="EMBL" id="CP017555">
    <property type="protein sequence ID" value="AOW02775.1"/>
    <property type="molecule type" value="Genomic_DNA"/>
</dbReference>
<dbReference type="EC" id="1.5.1.3" evidence="2"/>
<reference evidence="10 12" key="2">
    <citation type="submission" date="2018-07" db="EMBL/GenBank/DDBJ databases">
        <title>Draft Genome Assemblies for Five Robust Yarrowia lipolytica Strains Exhibiting High Lipid Production and Pentose Sugar Utilization and Sugar Alcohol Secretion from Undetoxified Lignocellulosic Biomass Hydrolysates.</title>
        <authorList>
            <consortium name="DOE Joint Genome Institute"/>
            <person name="Walker C."/>
            <person name="Ryu S."/>
            <person name="Na H."/>
            <person name="Zane M."/>
            <person name="LaButti K."/>
            <person name="Lipzen A."/>
            <person name="Haridas S."/>
            <person name="Barry K."/>
            <person name="Grigoriev I.V."/>
            <person name="Quarterman J."/>
            <person name="Slininger P."/>
            <person name="Dien B."/>
            <person name="Trinh C.T."/>
        </authorList>
    </citation>
    <scope>NUCLEOTIDE SEQUENCE [LARGE SCALE GENOMIC DNA]</scope>
    <source>
        <strain evidence="10 12">YB392</strain>
    </source>
</reference>
<dbReference type="GO" id="GO:0006730">
    <property type="term" value="P:one-carbon metabolic process"/>
    <property type="evidence" value="ECO:0007669"/>
    <property type="project" value="UniProtKB-KW"/>
</dbReference>
<dbReference type="PROSITE" id="PS00075">
    <property type="entry name" value="DHFR_1"/>
    <property type="match status" value="1"/>
</dbReference>
<evidence type="ECO:0000256" key="7">
    <source>
        <dbReference type="RuleBase" id="RU004474"/>
    </source>
</evidence>
<dbReference type="RefSeq" id="XP_501774.1">
    <property type="nucleotide sequence ID" value="XM_501774.1"/>
</dbReference>
<dbReference type="AlphaFoldDB" id="A0A1H6Q524"/>
<dbReference type="GO" id="GO:0046452">
    <property type="term" value="P:dihydrofolate metabolic process"/>
    <property type="evidence" value="ECO:0007669"/>
    <property type="project" value="EnsemblFungi"/>
</dbReference>
<evidence type="ECO:0000313" key="12">
    <source>
        <dbReference type="Proteomes" id="UP000256601"/>
    </source>
</evidence>
<dbReference type="InterPro" id="IPR012259">
    <property type="entry name" value="DHFR"/>
</dbReference>
<evidence type="ECO:0000313" key="11">
    <source>
        <dbReference type="Proteomes" id="UP000182444"/>
    </source>
</evidence>
<dbReference type="GO" id="GO:0004146">
    <property type="term" value="F:dihydrofolate reductase activity"/>
    <property type="evidence" value="ECO:0007669"/>
    <property type="project" value="UniProtKB-EC"/>
</dbReference>
<comment type="pathway">
    <text evidence="1">Cofactor biosynthesis; tetrahydrofolate biosynthesis; 5,6,7,8-tetrahydrofolate from 7,8-dihydrofolate: step 1/1.</text>
</comment>
<dbReference type="VEuPathDB" id="FungiDB:YALI1_C17947g"/>
<evidence type="ECO:0000313" key="9">
    <source>
        <dbReference type="EMBL" id="AOW02775.1"/>
    </source>
</evidence>
<dbReference type="InterPro" id="IPR017925">
    <property type="entry name" value="DHFR_CS"/>
</dbReference>
<sequence length="189" mass="21266">MPPSTTLILAATVPRYGIGLNGGLPWRLAKEMKFFKQVTTAQKNAVVIMGRTTWDSIPPKFRPLPDRTNIVLTSRPMTDAPEEVVVARSFDEALTKCPEDSTVYVIGGSQVYKTALVHEHTKAVLLTEITCPDGHVECDTFFEGFDQGLWKKQPYERLQDFVGDKVELPGRDTPVEEKGFSFVYTLWEK</sequence>
<dbReference type="PANTHER" id="PTHR48069:SF3">
    <property type="entry name" value="DIHYDROFOLATE REDUCTASE"/>
    <property type="match status" value="1"/>
</dbReference>
<dbReference type="GeneID" id="2909513"/>
<dbReference type="OrthoDB" id="414698at2759"/>
<dbReference type="CDD" id="cd00209">
    <property type="entry name" value="DHFR"/>
    <property type="match status" value="1"/>
</dbReference>
<proteinExistence type="inferred from homology"/>
<dbReference type="KEGG" id="yli:2909513"/>
<dbReference type="VEuPathDB" id="FungiDB:YALI0_C12771g"/>
<name>A0A1H6Q524_YARLL</name>
<dbReference type="OMA" id="QYEFQMW"/>
<evidence type="ECO:0000313" key="10">
    <source>
        <dbReference type="EMBL" id="RDW22914.1"/>
    </source>
</evidence>
<keyword evidence="5" id="KW-0521">NADP</keyword>
<evidence type="ECO:0000256" key="1">
    <source>
        <dbReference type="ARBA" id="ARBA00004903"/>
    </source>
</evidence>
<dbReference type="PANTHER" id="PTHR48069">
    <property type="entry name" value="DIHYDROFOLATE REDUCTASE"/>
    <property type="match status" value="1"/>
</dbReference>
<evidence type="ECO:0000259" key="8">
    <source>
        <dbReference type="PROSITE" id="PS51330"/>
    </source>
</evidence>
<dbReference type="GO" id="GO:0005739">
    <property type="term" value="C:mitochondrion"/>
    <property type="evidence" value="ECO:0007669"/>
    <property type="project" value="TreeGrafter"/>
</dbReference>
<organism evidence="9 11">
    <name type="scientific">Yarrowia lipolytica</name>
    <name type="common">Candida lipolytica</name>
    <dbReference type="NCBI Taxonomy" id="4952"/>
    <lineage>
        <taxon>Eukaryota</taxon>
        <taxon>Fungi</taxon>
        <taxon>Dikarya</taxon>
        <taxon>Ascomycota</taxon>
        <taxon>Saccharomycotina</taxon>
        <taxon>Dipodascomycetes</taxon>
        <taxon>Dipodascales</taxon>
        <taxon>Dipodascales incertae sedis</taxon>
        <taxon>Yarrowia</taxon>
    </lineage>
</organism>
<reference evidence="9 11" key="1">
    <citation type="journal article" date="2016" name="PLoS ONE">
        <title>Sequence Assembly of Yarrowia lipolytica Strain W29/CLIB89 Shows Transposable Element Diversity.</title>
        <authorList>
            <person name="Magnan C."/>
            <person name="Yu J."/>
            <person name="Chang I."/>
            <person name="Jahn E."/>
            <person name="Kanomata Y."/>
            <person name="Wu J."/>
            <person name="Zeller M."/>
            <person name="Oakes M."/>
            <person name="Baldi P."/>
            <person name="Sandmeyer S."/>
        </authorList>
    </citation>
    <scope>NUCLEOTIDE SEQUENCE [LARGE SCALE GENOMIC DNA]</scope>
    <source>
        <strain evidence="9">CLIB89</strain>
        <strain evidence="11">CLIB89(W29)</strain>
    </source>
</reference>
<dbReference type="GO" id="GO:0050661">
    <property type="term" value="F:NADP binding"/>
    <property type="evidence" value="ECO:0007669"/>
    <property type="project" value="InterPro"/>
</dbReference>
<feature type="domain" description="DHFR" evidence="8">
    <location>
        <begin position="4"/>
        <end position="189"/>
    </location>
</feature>
<dbReference type="SUPFAM" id="SSF53597">
    <property type="entry name" value="Dihydrofolate reductase-like"/>
    <property type="match status" value="1"/>
</dbReference>
<dbReference type="UniPathway" id="UPA00077">
    <property type="reaction ID" value="UER00158"/>
</dbReference>
<dbReference type="GO" id="GO:0046655">
    <property type="term" value="P:folic acid metabolic process"/>
    <property type="evidence" value="ECO:0007669"/>
    <property type="project" value="TreeGrafter"/>
</dbReference>
<dbReference type="InterPro" id="IPR024072">
    <property type="entry name" value="DHFR-like_dom_sf"/>
</dbReference>
<evidence type="ECO:0000256" key="4">
    <source>
        <dbReference type="ARBA" id="ARBA00022563"/>
    </source>
</evidence>
<dbReference type="Gene3D" id="3.40.430.10">
    <property type="entry name" value="Dihydrofolate Reductase, subunit A"/>
    <property type="match status" value="1"/>
</dbReference>
<dbReference type="PRINTS" id="PR00070">
    <property type="entry name" value="DHFR"/>
</dbReference>
<comment type="similarity">
    <text evidence="7">Belongs to the dihydrofolate reductase family.</text>
</comment>
<evidence type="ECO:0000256" key="3">
    <source>
        <dbReference type="ARBA" id="ARBA00018886"/>
    </source>
</evidence>